<evidence type="ECO:0000259" key="1">
    <source>
        <dbReference type="PROSITE" id="PS51082"/>
    </source>
</evidence>
<evidence type="ECO:0000313" key="2">
    <source>
        <dbReference type="EMBL" id="OCQ50955.1"/>
    </source>
</evidence>
<dbReference type="RefSeq" id="WP_065824581.1">
    <property type="nucleotide sequence ID" value="NZ_CAWMQZ010000187.1"/>
</dbReference>
<feature type="domain" description="WH2" evidence="1">
    <location>
        <begin position="11"/>
        <end position="30"/>
    </location>
</feature>
<reference evidence="2 3" key="1">
    <citation type="submission" date="2015-12" db="EMBL/GenBank/DDBJ databases">
        <title>Genome comparisons provide insights into the role of secondary metabolites in the pathogenic phase of the Photorhabdus life cycle.</title>
        <authorList>
            <person name="Tobias N.J."/>
            <person name="Mishra B."/>
            <person name="Gupta D.K."/>
            <person name="Thines M."/>
            <person name="Stinear T.P."/>
            <person name="Bode H.B."/>
        </authorList>
    </citation>
    <scope>NUCLEOTIDE SEQUENCE [LARGE SCALE GENOMIC DNA]</scope>
    <source>
        <strain evidence="2 3">PB68.1</strain>
    </source>
</reference>
<dbReference type="AlphaFoldDB" id="A0A1C0TZ69"/>
<dbReference type="Proteomes" id="UP000093476">
    <property type="component" value="Unassembled WGS sequence"/>
</dbReference>
<gene>
    <name evidence="2" type="ORF">Ppb6_04053</name>
</gene>
<accession>A0A1C0TZ69</accession>
<sequence length="186" mass="20409">MKTPASITSDISDALLAGIQQLFGKTLRKVDTHPGQWSDSAVKLIINTAPAVYVAWLGSRQGEIRHTAISTWGVFVSASVLNGKQTQVPGIYQIVERLTAWLNNRRIAPAGNFTLTQVGNLWSDTQSQAGVAVYGLYFDAPQPLPDPVAIDDLDDYETHYQQWEQPAGTPEQEALIHLPTQDKLTP</sequence>
<dbReference type="GO" id="GO:0003779">
    <property type="term" value="F:actin binding"/>
    <property type="evidence" value="ECO:0007669"/>
    <property type="project" value="InterPro"/>
</dbReference>
<evidence type="ECO:0000313" key="3">
    <source>
        <dbReference type="Proteomes" id="UP000093476"/>
    </source>
</evidence>
<dbReference type="STRING" id="286156.Ppb6_04053"/>
<dbReference type="Pfam" id="PF08873">
    <property type="entry name" value="Phage_Mu_Gp37"/>
    <property type="match status" value="1"/>
</dbReference>
<dbReference type="PROSITE" id="PS51082">
    <property type="entry name" value="WH2"/>
    <property type="match status" value="1"/>
</dbReference>
<organism evidence="2 3">
    <name type="scientific">Photorhabdus australis subsp. thailandensis</name>
    <dbReference type="NCBI Taxonomy" id="2805096"/>
    <lineage>
        <taxon>Bacteria</taxon>
        <taxon>Pseudomonadati</taxon>
        <taxon>Pseudomonadota</taxon>
        <taxon>Gammaproteobacteria</taxon>
        <taxon>Enterobacterales</taxon>
        <taxon>Morganellaceae</taxon>
        <taxon>Photorhabdus</taxon>
    </lineage>
</organism>
<proteinExistence type="predicted"/>
<dbReference type="InterPro" id="IPR014972">
    <property type="entry name" value="Phage_Mu_Gp37"/>
</dbReference>
<protein>
    <recommendedName>
        <fullName evidence="1">WH2 domain-containing protein</fullName>
    </recommendedName>
</protein>
<keyword evidence="3" id="KW-1185">Reference proteome</keyword>
<dbReference type="InterPro" id="IPR003124">
    <property type="entry name" value="WH2_dom"/>
</dbReference>
<dbReference type="PATRIC" id="fig|286156.4.peg.4659"/>
<dbReference type="EMBL" id="LOMY01000187">
    <property type="protein sequence ID" value="OCQ50955.1"/>
    <property type="molecule type" value="Genomic_DNA"/>
</dbReference>
<comment type="caution">
    <text evidence="2">The sequence shown here is derived from an EMBL/GenBank/DDBJ whole genome shotgun (WGS) entry which is preliminary data.</text>
</comment>
<name>A0A1C0TZ69_9GAMM</name>